<proteinExistence type="predicted"/>
<dbReference type="Proteomes" id="UP000198790">
    <property type="component" value="Unassembled WGS sequence"/>
</dbReference>
<dbReference type="GO" id="GO:0016853">
    <property type="term" value="F:isomerase activity"/>
    <property type="evidence" value="ECO:0007669"/>
    <property type="project" value="UniProtKB-KW"/>
</dbReference>
<dbReference type="PANTHER" id="PTHR12110:SF41">
    <property type="entry name" value="INOSOSE DEHYDRATASE"/>
    <property type="match status" value="1"/>
</dbReference>
<reference evidence="2 3" key="1">
    <citation type="submission" date="2016-10" db="EMBL/GenBank/DDBJ databases">
        <authorList>
            <person name="de Groot N.N."/>
        </authorList>
    </citation>
    <scope>NUCLEOTIDE SEQUENCE [LARGE SCALE GENOMIC DNA]</scope>
    <source>
        <strain evidence="2 3">DSM 23399</strain>
    </source>
</reference>
<sequence length="299" mass="34240">MLNRRNFIKQSGFALSVASFGLSSFKFSQKKPYKMGLQLFTIRAPMAEDPKKALKTIAGFGYQDTETYGYDGATQSFYGMPATDFKKVLEDNSLQSTSGHYDFIKYFNGTTDELIRYTDQSIEGAHALGQKYITWPWLDPESRSIEKFKILADKLNLIGERVNKAGLGFAYHNHDFEFIDHNGEMGYDIILHNTDPELVKLQIDLYWVAHSSPRTAHELFMEAPGRFVMWHIKDMDKISRDYTEMGNGSIDYTKILPDAAMSGMEYYYIEQGGNFAQNPIQSVKESAEYFKKNLINIFA</sequence>
<evidence type="ECO:0000313" key="3">
    <source>
        <dbReference type="Proteomes" id="UP000198790"/>
    </source>
</evidence>
<dbReference type="InterPro" id="IPR050312">
    <property type="entry name" value="IolE/XylAMocC-like"/>
</dbReference>
<gene>
    <name evidence="2" type="ORF">SAMN04489723_101445</name>
</gene>
<dbReference type="InterPro" id="IPR036237">
    <property type="entry name" value="Xyl_isomerase-like_sf"/>
</dbReference>
<organism evidence="2 3">
    <name type="scientific">Algoriphagus aquimarinus</name>
    <dbReference type="NCBI Taxonomy" id="237018"/>
    <lineage>
        <taxon>Bacteria</taxon>
        <taxon>Pseudomonadati</taxon>
        <taxon>Bacteroidota</taxon>
        <taxon>Cytophagia</taxon>
        <taxon>Cytophagales</taxon>
        <taxon>Cyclobacteriaceae</taxon>
        <taxon>Algoriphagus</taxon>
    </lineage>
</organism>
<dbReference type="PANTHER" id="PTHR12110">
    <property type="entry name" value="HYDROXYPYRUVATE ISOMERASE"/>
    <property type="match status" value="1"/>
</dbReference>
<name>A0A1I0VY09_9BACT</name>
<evidence type="ECO:0000259" key="1">
    <source>
        <dbReference type="Pfam" id="PF01261"/>
    </source>
</evidence>
<dbReference type="EMBL" id="FOKK01000001">
    <property type="protein sequence ID" value="SFA81299.1"/>
    <property type="molecule type" value="Genomic_DNA"/>
</dbReference>
<accession>A0A1I0VY09</accession>
<protein>
    <submittedName>
        <fullName evidence="2">Sugar phosphate isomerase/epimerase</fullName>
    </submittedName>
</protein>
<feature type="domain" description="Xylose isomerase-like TIM barrel" evidence="1">
    <location>
        <begin position="67"/>
        <end position="292"/>
    </location>
</feature>
<keyword evidence="2" id="KW-0413">Isomerase</keyword>
<dbReference type="STRING" id="237018.SAMN04489723_101445"/>
<dbReference type="SUPFAM" id="SSF51658">
    <property type="entry name" value="Xylose isomerase-like"/>
    <property type="match status" value="1"/>
</dbReference>
<keyword evidence="3" id="KW-1185">Reference proteome</keyword>
<evidence type="ECO:0000313" key="2">
    <source>
        <dbReference type="EMBL" id="SFA81299.1"/>
    </source>
</evidence>
<dbReference type="AlphaFoldDB" id="A0A1I0VY09"/>
<dbReference type="InterPro" id="IPR013022">
    <property type="entry name" value="Xyl_isomerase-like_TIM-brl"/>
</dbReference>
<dbReference type="Pfam" id="PF01261">
    <property type="entry name" value="AP_endonuc_2"/>
    <property type="match status" value="1"/>
</dbReference>
<dbReference type="Gene3D" id="3.20.20.150">
    <property type="entry name" value="Divalent-metal-dependent TIM barrel enzymes"/>
    <property type="match status" value="1"/>
</dbReference>
<dbReference type="RefSeq" id="WP_217647279.1">
    <property type="nucleotide sequence ID" value="NZ_FOKK01000001.1"/>
</dbReference>